<protein>
    <submittedName>
        <fullName evidence="9">MFS transporter</fullName>
    </submittedName>
</protein>
<accession>A0ABZ2A088</accession>
<feature type="transmembrane region" description="Helical" evidence="8">
    <location>
        <begin position="187"/>
        <end position="209"/>
    </location>
</feature>
<dbReference type="PANTHER" id="PTHR42718:SF46">
    <property type="entry name" value="BLR6921 PROTEIN"/>
    <property type="match status" value="1"/>
</dbReference>
<dbReference type="Gene3D" id="1.20.1250.20">
    <property type="entry name" value="MFS general substrate transporter like domains"/>
    <property type="match status" value="1"/>
</dbReference>
<comment type="subcellular location">
    <subcellularLocation>
        <location evidence="1">Cell membrane</location>
        <topology evidence="1">Multi-pass membrane protein</topology>
    </subcellularLocation>
</comment>
<proteinExistence type="predicted"/>
<feature type="transmembrane region" description="Helical" evidence="8">
    <location>
        <begin position="142"/>
        <end position="166"/>
    </location>
</feature>
<evidence type="ECO:0000256" key="7">
    <source>
        <dbReference type="ARBA" id="ARBA00023251"/>
    </source>
</evidence>
<dbReference type="InterPro" id="IPR036259">
    <property type="entry name" value="MFS_trans_sf"/>
</dbReference>
<evidence type="ECO:0000313" key="10">
    <source>
        <dbReference type="Proteomes" id="UP001432209"/>
    </source>
</evidence>
<dbReference type="Gene3D" id="1.20.1720.10">
    <property type="entry name" value="Multidrug resistance protein D"/>
    <property type="match status" value="1"/>
</dbReference>
<evidence type="ECO:0000256" key="6">
    <source>
        <dbReference type="ARBA" id="ARBA00023136"/>
    </source>
</evidence>
<evidence type="ECO:0000313" key="9">
    <source>
        <dbReference type="EMBL" id="WUX50705.1"/>
    </source>
</evidence>
<dbReference type="Proteomes" id="UP001432209">
    <property type="component" value="Chromosome"/>
</dbReference>
<sequence>MRAALKYDGTGDVAMAESTPPTAVRASAAPAAPARPTLILAIICVSCFMVILDNSIVFTGLPRIRSAMGFSETGLSWITNAYVLVFGGLLLLGARTGDLFGHRRVFLPETERQGGRFDVAGAFLATAGSTALVFGIVDATDIGWTAPATVVPLVAGGVMLALFVAVERRAAQPIVPLRLFASRERSGAYVTRMLYMGAMIGFFFTAQFVQSVYHWTPPQAGSRLPADDAGQLRLRRPGAAAAGAGEQAAGAHHRARPDHGGMAWLSRLHLHTPYLTGVALPMVLIGAGQGLVLAPLTSSGVDGVAPADAGAASGLMNTVHQIGSALSLSILTAVAASVSTGHEAADIAARSGAALTGSAVLLALALAATLTLIVPARTHPHERTL</sequence>
<dbReference type="SUPFAM" id="SSF103473">
    <property type="entry name" value="MFS general substrate transporter"/>
    <property type="match status" value="1"/>
</dbReference>
<keyword evidence="6 8" id="KW-0472">Membrane</keyword>
<dbReference type="PANTHER" id="PTHR42718">
    <property type="entry name" value="MAJOR FACILITATOR SUPERFAMILY MULTIDRUG TRANSPORTER MFSC"/>
    <property type="match status" value="1"/>
</dbReference>
<keyword evidence="4 8" id="KW-0812">Transmembrane</keyword>
<keyword evidence="7" id="KW-0046">Antibiotic resistance</keyword>
<keyword evidence="5 8" id="KW-1133">Transmembrane helix</keyword>
<evidence type="ECO:0000256" key="1">
    <source>
        <dbReference type="ARBA" id="ARBA00004651"/>
    </source>
</evidence>
<keyword evidence="2" id="KW-0813">Transport</keyword>
<evidence type="ECO:0000256" key="8">
    <source>
        <dbReference type="SAM" id="Phobius"/>
    </source>
</evidence>
<evidence type="ECO:0000256" key="4">
    <source>
        <dbReference type="ARBA" id="ARBA00022692"/>
    </source>
</evidence>
<feature type="transmembrane region" description="Helical" evidence="8">
    <location>
        <begin position="353"/>
        <end position="374"/>
    </location>
</feature>
<evidence type="ECO:0000256" key="5">
    <source>
        <dbReference type="ARBA" id="ARBA00022989"/>
    </source>
</evidence>
<feature type="transmembrane region" description="Helical" evidence="8">
    <location>
        <begin position="74"/>
        <end position="94"/>
    </location>
</feature>
<dbReference type="RefSeq" id="WP_329074336.1">
    <property type="nucleotide sequence ID" value="NZ_CP109495.1"/>
</dbReference>
<name>A0ABZ2A088_STRNV</name>
<dbReference type="EMBL" id="CP109495">
    <property type="protein sequence ID" value="WUX50705.1"/>
    <property type="molecule type" value="Genomic_DNA"/>
</dbReference>
<organism evidence="9 10">
    <name type="scientific">Streptomyces niveus</name>
    <name type="common">Streptomyces spheroides</name>
    <dbReference type="NCBI Taxonomy" id="193462"/>
    <lineage>
        <taxon>Bacteria</taxon>
        <taxon>Bacillati</taxon>
        <taxon>Actinomycetota</taxon>
        <taxon>Actinomycetes</taxon>
        <taxon>Kitasatosporales</taxon>
        <taxon>Streptomycetaceae</taxon>
        <taxon>Streptomyces</taxon>
    </lineage>
</organism>
<keyword evidence="10" id="KW-1185">Reference proteome</keyword>
<evidence type="ECO:0000256" key="3">
    <source>
        <dbReference type="ARBA" id="ARBA00022475"/>
    </source>
</evidence>
<keyword evidence="3" id="KW-1003">Cell membrane</keyword>
<feature type="transmembrane region" description="Helical" evidence="8">
    <location>
        <begin position="38"/>
        <end position="62"/>
    </location>
</feature>
<reference evidence="9" key="1">
    <citation type="submission" date="2022-10" db="EMBL/GenBank/DDBJ databases">
        <title>The complete genomes of actinobacterial strains from the NBC collection.</title>
        <authorList>
            <person name="Joergensen T.S."/>
            <person name="Alvarez Arevalo M."/>
            <person name="Sterndorff E.B."/>
            <person name="Faurdal D."/>
            <person name="Vuksanovic O."/>
            <person name="Mourched A.-S."/>
            <person name="Charusanti P."/>
            <person name="Shaw S."/>
            <person name="Blin K."/>
            <person name="Weber T."/>
        </authorList>
    </citation>
    <scope>NUCLEOTIDE SEQUENCE</scope>
    <source>
        <strain evidence="9">NBC_01432</strain>
    </source>
</reference>
<evidence type="ECO:0000256" key="2">
    <source>
        <dbReference type="ARBA" id="ARBA00022448"/>
    </source>
</evidence>
<feature type="transmembrane region" description="Helical" evidence="8">
    <location>
        <begin position="322"/>
        <end position="341"/>
    </location>
</feature>
<feature type="transmembrane region" description="Helical" evidence="8">
    <location>
        <begin position="115"/>
        <end position="136"/>
    </location>
</feature>
<gene>
    <name evidence="9" type="ORF">OG442_03550</name>
</gene>
<feature type="transmembrane region" description="Helical" evidence="8">
    <location>
        <begin position="274"/>
        <end position="294"/>
    </location>
</feature>